<dbReference type="InterPro" id="IPR002078">
    <property type="entry name" value="Sigma_54_int"/>
</dbReference>
<keyword evidence="11" id="KW-1185">Reference proteome</keyword>
<dbReference type="InterPro" id="IPR003593">
    <property type="entry name" value="AAA+_ATPase"/>
</dbReference>
<dbReference type="PROSITE" id="PS00675">
    <property type="entry name" value="SIGMA54_INTERACT_1"/>
    <property type="match status" value="1"/>
</dbReference>
<dbReference type="SMART" id="SM00086">
    <property type="entry name" value="PAC"/>
    <property type="match status" value="3"/>
</dbReference>
<keyword evidence="5" id="KW-0804">Transcription</keyword>
<dbReference type="PANTHER" id="PTHR32071:SF57">
    <property type="entry name" value="C4-DICARBOXYLATE TRANSPORT TRANSCRIPTIONAL REGULATORY PROTEIN DCTD"/>
    <property type="match status" value="1"/>
</dbReference>
<dbReference type="SMART" id="SM00091">
    <property type="entry name" value="PAS"/>
    <property type="match status" value="3"/>
</dbReference>
<keyword evidence="3" id="KW-0805">Transcription regulation</keyword>
<dbReference type="PROSITE" id="PS50113">
    <property type="entry name" value="PAC"/>
    <property type="match status" value="2"/>
</dbReference>
<comment type="caution">
    <text evidence="10">The sequence shown here is derived from an EMBL/GenBank/DDBJ whole genome shotgun (WGS) entry which is preliminary data.</text>
</comment>
<dbReference type="Pfam" id="PF13426">
    <property type="entry name" value="PAS_9"/>
    <property type="match status" value="3"/>
</dbReference>
<keyword evidence="2" id="KW-0067">ATP-binding</keyword>
<dbReference type="Pfam" id="PF01590">
    <property type="entry name" value="GAF"/>
    <property type="match status" value="1"/>
</dbReference>
<dbReference type="Gene3D" id="3.30.450.20">
    <property type="entry name" value="PAS domain"/>
    <property type="match status" value="3"/>
</dbReference>
<gene>
    <name evidence="10" type="ORF">LX77_03543</name>
</gene>
<dbReference type="Pfam" id="PF25601">
    <property type="entry name" value="AAA_lid_14"/>
    <property type="match status" value="1"/>
</dbReference>
<dbReference type="PROSITE" id="PS50112">
    <property type="entry name" value="PAS"/>
    <property type="match status" value="3"/>
</dbReference>
<dbReference type="Proteomes" id="UP000248987">
    <property type="component" value="Unassembled WGS sequence"/>
</dbReference>
<dbReference type="EMBL" id="QLLQ01000021">
    <property type="protein sequence ID" value="RAJ19299.1"/>
    <property type="molecule type" value="Genomic_DNA"/>
</dbReference>
<dbReference type="GO" id="GO:0043565">
    <property type="term" value="F:sequence-specific DNA binding"/>
    <property type="evidence" value="ECO:0007669"/>
    <property type="project" value="InterPro"/>
</dbReference>
<evidence type="ECO:0000256" key="5">
    <source>
        <dbReference type="ARBA" id="ARBA00023163"/>
    </source>
</evidence>
<dbReference type="SUPFAM" id="SSF55781">
    <property type="entry name" value="GAF domain-like"/>
    <property type="match status" value="2"/>
</dbReference>
<evidence type="ECO:0000259" key="8">
    <source>
        <dbReference type="PROSITE" id="PS50112"/>
    </source>
</evidence>
<keyword evidence="1" id="KW-0547">Nucleotide-binding</keyword>
<dbReference type="SUPFAM" id="SSF46689">
    <property type="entry name" value="Homeodomain-like"/>
    <property type="match status" value="1"/>
</dbReference>
<keyword evidence="4" id="KW-0238">DNA-binding</keyword>
<feature type="domain" description="PAS" evidence="8">
    <location>
        <begin position="143"/>
        <end position="214"/>
    </location>
</feature>
<dbReference type="SMART" id="SM00065">
    <property type="entry name" value="GAF"/>
    <property type="match status" value="2"/>
</dbReference>
<evidence type="ECO:0000256" key="1">
    <source>
        <dbReference type="ARBA" id="ARBA00022741"/>
    </source>
</evidence>
<dbReference type="Gene3D" id="1.10.10.60">
    <property type="entry name" value="Homeodomain-like"/>
    <property type="match status" value="1"/>
</dbReference>
<dbReference type="InterPro" id="IPR029016">
    <property type="entry name" value="GAF-like_dom_sf"/>
</dbReference>
<feature type="domain" description="PAS" evidence="8">
    <location>
        <begin position="447"/>
        <end position="502"/>
    </location>
</feature>
<evidence type="ECO:0000256" key="3">
    <source>
        <dbReference type="ARBA" id="ARBA00023015"/>
    </source>
</evidence>
<evidence type="ECO:0000313" key="10">
    <source>
        <dbReference type="EMBL" id="RAJ19299.1"/>
    </source>
</evidence>
<dbReference type="GO" id="GO:0006355">
    <property type="term" value="P:regulation of DNA-templated transcription"/>
    <property type="evidence" value="ECO:0007669"/>
    <property type="project" value="InterPro"/>
</dbReference>
<dbReference type="InterPro" id="IPR025662">
    <property type="entry name" value="Sigma_54_int_dom_ATP-bd_1"/>
</dbReference>
<dbReference type="SMART" id="SM00382">
    <property type="entry name" value="AAA"/>
    <property type="match status" value="1"/>
</dbReference>
<dbReference type="InterPro" id="IPR009057">
    <property type="entry name" value="Homeodomain-like_sf"/>
</dbReference>
<dbReference type="InterPro" id="IPR027417">
    <property type="entry name" value="P-loop_NTPase"/>
</dbReference>
<dbReference type="GO" id="GO:0005524">
    <property type="term" value="F:ATP binding"/>
    <property type="evidence" value="ECO:0007669"/>
    <property type="project" value="UniProtKB-KW"/>
</dbReference>
<dbReference type="CDD" id="cd00009">
    <property type="entry name" value="AAA"/>
    <property type="match status" value="1"/>
</dbReference>
<sequence length="1095" mass="124781">MSRSKKNDNLSSLNIFPFCEGIYPTIFHNNPAPQWLFDSNDKKIIDVNEAWEKFTGYTKKEVVGHSLEALDLFSFNGEDAITEELTEKQLLKYQELEVKTKAGEVTYGLATFQSIEFEKDTYIISTILDISDLKKVQNELCVANNFSDRLLNSMTEAIVVLDINFCCVKVNNAYCKMTGFEEKDIVGTKVPFPHWAPEHYDTIKDYIQRGLKEGFSREQLTMVKANGDRFEVAIASTKITDHNNKTIGYFSTAVDISERLRYQKELQEKSKKSVERKDAILNLMGLIGRDFNATLEKVMSISAKVMEVKRVSIWQFNKDESAIHCLNAYHLDTNNYENDKPIYTEDYPNYFKTLYNKSTIRVDRAWDSNLSEEFVNEYLKPAGISSLLDAFIKGTDSLFGVICFEHIGSPRKWTDEEEEFATMIASIVSLAVENSERKKIENKLLIEKEFSDELVGSLVEGLSVVSLEKKIIRVNKALCEMTGFTEQELLGDKLPFKYWPPECYEEIVHAFSDTYIATSNVRELTLMRKNGERFPVALAFSTIKDKNGDTKAYFATISDITNRINEEEALKHRIQISQKRKEIISELVGMMGQDYDATIKHIVRLSSEALNANYVRVWKFKDDGNQLASKVFYDAKKGILVKEDLTLNRSDFPEYFGVFDTKSVLKNCDIDMHPTKERYAKIAHSPEQKASCVDAVIYGKSMNYGLLSFESHGKKHLFTDEEENFAASVATIISLMIESKERMAAETQLINTNEKLQAVNIELKALKKELERENSYLREEIGLVFNYEEMVYGSKAFSQVLTDVESVAATNATVLLLGESGTGKELLARAIHNISARKNKPLIKVNCAAIPRELIESELFGHKKGAFTGAISDKLGKFQLADGGTLFLDEIGELPLEMQPKLLRAIQESEIEQVGGTKTQKVDIRIIAATNRDLEKAIKEKSFREDLYFRINVFPITVPPLRERIEDIPILIEHFVNKYTKLYNKKITYISDATKSNLQSYNWPGNVRELENLVERAVILSNDEKLVIPNFKSSSKESLISSTVLSLEDVQRIHIKKVLTECHWKIDGEEGAAELLQMKPSTLRDRMKKLGLEKP</sequence>
<feature type="coiled-coil region" evidence="6">
    <location>
        <begin position="749"/>
        <end position="780"/>
    </location>
</feature>
<dbReference type="Gene3D" id="3.40.50.300">
    <property type="entry name" value="P-loop containing nucleotide triphosphate hydrolases"/>
    <property type="match status" value="1"/>
</dbReference>
<dbReference type="PROSITE" id="PS00676">
    <property type="entry name" value="SIGMA54_INTERACT_2"/>
    <property type="match status" value="1"/>
</dbReference>
<dbReference type="FunFam" id="3.40.50.300:FF:000006">
    <property type="entry name" value="DNA-binding transcriptional regulator NtrC"/>
    <property type="match status" value="1"/>
</dbReference>
<keyword evidence="6" id="KW-0175">Coiled coil</keyword>
<dbReference type="Gene3D" id="3.30.450.40">
    <property type="match status" value="2"/>
</dbReference>
<dbReference type="PROSITE" id="PS00688">
    <property type="entry name" value="SIGMA54_INTERACT_3"/>
    <property type="match status" value="1"/>
</dbReference>
<accession>A0A1A7QZM7</accession>
<feature type="domain" description="PAC" evidence="9">
    <location>
        <begin position="520"/>
        <end position="572"/>
    </location>
</feature>
<evidence type="ECO:0000313" key="11">
    <source>
        <dbReference type="Proteomes" id="UP000248987"/>
    </source>
</evidence>
<dbReference type="STRING" id="49280.A9996_13590"/>
<name>A0A1A7QZM7_9FLAO</name>
<dbReference type="InterPro" id="IPR002197">
    <property type="entry name" value="HTH_Fis"/>
</dbReference>
<reference evidence="10 11" key="1">
    <citation type="submission" date="2018-06" db="EMBL/GenBank/DDBJ databases">
        <title>Genomic Encyclopedia of Archaeal and Bacterial Type Strains, Phase II (KMG-II): from individual species to whole genera.</title>
        <authorList>
            <person name="Goeker M."/>
        </authorList>
    </citation>
    <scope>NUCLEOTIDE SEQUENCE [LARGE SCALE GENOMIC DNA]</scope>
    <source>
        <strain evidence="10 11">DSM 12408</strain>
    </source>
</reference>
<dbReference type="OrthoDB" id="5401077at2"/>
<dbReference type="CDD" id="cd00130">
    <property type="entry name" value="PAS"/>
    <property type="match status" value="3"/>
</dbReference>
<proteinExistence type="predicted"/>
<dbReference type="PROSITE" id="PS50045">
    <property type="entry name" value="SIGMA54_INTERACT_4"/>
    <property type="match status" value="1"/>
</dbReference>
<protein>
    <submittedName>
        <fullName evidence="10">PAS domain S-box-containing protein</fullName>
    </submittedName>
</protein>
<dbReference type="PANTHER" id="PTHR32071">
    <property type="entry name" value="TRANSCRIPTIONAL REGULATORY PROTEIN"/>
    <property type="match status" value="1"/>
</dbReference>
<dbReference type="InterPro" id="IPR000700">
    <property type="entry name" value="PAS-assoc_C"/>
</dbReference>
<dbReference type="InterPro" id="IPR001610">
    <property type="entry name" value="PAC"/>
</dbReference>
<organism evidence="10 11">
    <name type="scientific">Gelidibacter algens</name>
    <dbReference type="NCBI Taxonomy" id="49280"/>
    <lineage>
        <taxon>Bacteria</taxon>
        <taxon>Pseudomonadati</taxon>
        <taxon>Bacteroidota</taxon>
        <taxon>Flavobacteriia</taxon>
        <taxon>Flavobacteriales</taxon>
        <taxon>Flavobacteriaceae</taxon>
        <taxon>Gelidibacter</taxon>
    </lineage>
</organism>
<dbReference type="InterPro" id="IPR058031">
    <property type="entry name" value="AAA_lid_NorR"/>
</dbReference>
<dbReference type="InterPro" id="IPR025944">
    <property type="entry name" value="Sigma_54_int_dom_CS"/>
</dbReference>
<evidence type="ECO:0000256" key="4">
    <source>
        <dbReference type="ARBA" id="ARBA00023125"/>
    </source>
</evidence>
<evidence type="ECO:0000259" key="9">
    <source>
        <dbReference type="PROSITE" id="PS50113"/>
    </source>
</evidence>
<evidence type="ECO:0000256" key="2">
    <source>
        <dbReference type="ARBA" id="ARBA00022840"/>
    </source>
</evidence>
<dbReference type="NCBIfam" id="TIGR00229">
    <property type="entry name" value="sensory_box"/>
    <property type="match status" value="3"/>
</dbReference>
<feature type="domain" description="Sigma-54 factor interaction" evidence="7">
    <location>
        <begin position="790"/>
        <end position="1019"/>
    </location>
</feature>
<dbReference type="SUPFAM" id="SSF52540">
    <property type="entry name" value="P-loop containing nucleoside triphosphate hydrolases"/>
    <property type="match status" value="1"/>
</dbReference>
<dbReference type="Pfam" id="PF02954">
    <property type="entry name" value="HTH_8"/>
    <property type="match status" value="1"/>
</dbReference>
<evidence type="ECO:0000259" key="7">
    <source>
        <dbReference type="PROSITE" id="PS50045"/>
    </source>
</evidence>
<feature type="domain" description="PAS" evidence="8">
    <location>
        <begin position="19"/>
        <end position="94"/>
    </location>
</feature>
<dbReference type="InterPro" id="IPR035965">
    <property type="entry name" value="PAS-like_dom_sf"/>
</dbReference>
<dbReference type="InterPro" id="IPR003018">
    <property type="entry name" value="GAF"/>
</dbReference>
<dbReference type="RefSeq" id="WP_066436071.1">
    <property type="nucleotide sequence ID" value="NZ_LZRN01000031.1"/>
</dbReference>
<dbReference type="Pfam" id="PF00158">
    <property type="entry name" value="Sigma54_activat"/>
    <property type="match status" value="1"/>
</dbReference>
<feature type="domain" description="PAC" evidence="9">
    <location>
        <begin position="216"/>
        <end position="268"/>
    </location>
</feature>
<evidence type="ECO:0000256" key="6">
    <source>
        <dbReference type="SAM" id="Coils"/>
    </source>
</evidence>
<dbReference type="AlphaFoldDB" id="A0A1A7QZM7"/>
<dbReference type="InterPro" id="IPR025943">
    <property type="entry name" value="Sigma_54_int_dom_ATP-bd_2"/>
</dbReference>
<dbReference type="Gene3D" id="1.10.8.60">
    <property type="match status" value="1"/>
</dbReference>
<dbReference type="SUPFAM" id="SSF55785">
    <property type="entry name" value="PYP-like sensor domain (PAS domain)"/>
    <property type="match status" value="3"/>
</dbReference>
<dbReference type="InterPro" id="IPR000014">
    <property type="entry name" value="PAS"/>
</dbReference>